<dbReference type="InterPro" id="IPR046295">
    <property type="entry name" value="DUF6332"/>
</dbReference>
<comment type="caution">
    <text evidence="2">The sequence shown here is derived from an EMBL/GenBank/DDBJ whole genome shotgun (WGS) entry which is preliminary data.</text>
</comment>
<evidence type="ECO:0000256" key="1">
    <source>
        <dbReference type="SAM" id="Phobius"/>
    </source>
</evidence>
<proteinExistence type="predicted"/>
<sequence length="64" mass="6956">MRHRTDPGALLAGLFFLGVAALFMVFGLDGGREPDLIVIAPAMAILLALVLLVRVLTRGRRRDL</sequence>
<keyword evidence="3" id="KW-1185">Reference proteome</keyword>
<dbReference type="EMBL" id="BAAAUV010000017">
    <property type="protein sequence ID" value="GAA3227499.1"/>
    <property type="molecule type" value="Genomic_DNA"/>
</dbReference>
<keyword evidence="1" id="KW-0472">Membrane</keyword>
<evidence type="ECO:0000313" key="2">
    <source>
        <dbReference type="EMBL" id="GAA3227499.1"/>
    </source>
</evidence>
<feature type="transmembrane region" description="Helical" evidence="1">
    <location>
        <begin position="37"/>
        <end position="56"/>
    </location>
</feature>
<keyword evidence="1" id="KW-1133">Transmembrane helix</keyword>
<evidence type="ECO:0000313" key="3">
    <source>
        <dbReference type="Proteomes" id="UP001501237"/>
    </source>
</evidence>
<dbReference type="RefSeq" id="WP_344834134.1">
    <property type="nucleotide sequence ID" value="NZ_BAAAUV010000017.1"/>
</dbReference>
<dbReference type="Pfam" id="PF19857">
    <property type="entry name" value="DUF6332"/>
    <property type="match status" value="1"/>
</dbReference>
<protein>
    <recommendedName>
        <fullName evidence="4">Secreted protein with PEP-CTERM sorting signal</fullName>
    </recommendedName>
</protein>
<keyword evidence="1" id="KW-0812">Transmembrane</keyword>
<gene>
    <name evidence="2" type="ORF">GCM10010468_56350</name>
</gene>
<accession>A0ABP6QH53</accession>
<dbReference type="Proteomes" id="UP001501237">
    <property type="component" value="Unassembled WGS sequence"/>
</dbReference>
<organism evidence="2 3">
    <name type="scientific">Actinocorallia longicatena</name>
    <dbReference type="NCBI Taxonomy" id="111803"/>
    <lineage>
        <taxon>Bacteria</taxon>
        <taxon>Bacillati</taxon>
        <taxon>Actinomycetota</taxon>
        <taxon>Actinomycetes</taxon>
        <taxon>Streptosporangiales</taxon>
        <taxon>Thermomonosporaceae</taxon>
        <taxon>Actinocorallia</taxon>
    </lineage>
</organism>
<reference evidence="3" key="1">
    <citation type="journal article" date="2019" name="Int. J. Syst. Evol. Microbiol.">
        <title>The Global Catalogue of Microorganisms (GCM) 10K type strain sequencing project: providing services to taxonomists for standard genome sequencing and annotation.</title>
        <authorList>
            <consortium name="The Broad Institute Genomics Platform"/>
            <consortium name="The Broad Institute Genome Sequencing Center for Infectious Disease"/>
            <person name="Wu L."/>
            <person name="Ma J."/>
        </authorList>
    </citation>
    <scope>NUCLEOTIDE SEQUENCE [LARGE SCALE GENOMIC DNA]</scope>
    <source>
        <strain evidence="3">JCM 9377</strain>
    </source>
</reference>
<name>A0ABP6QH53_9ACTN</name>
<evidence type="ECO:0008006" key="4">
    <source>
        <dbReference type="Google" id="ProtNLM"/>
    </source>
</evidence>